<keyword evidence="2" id="KW-1185">Reference proteome</keyword>
<dbReference type="AlphaFoldDB" id="D5EI57"/>
<dbReference type="KEGG" id="caa:Caka_3084"/>
<evidence type="ECO:0000313" key="2">
    <source>
        <dbReference type="Proteomes" id="UP000000925"/>
    </source>
</evidence>
<dbReference type="OrthoDB" id="197302at2"/>
<dbReference type="HOGENOM" id="CLU_1957523_0_0_0"/>
<protein>
    <submittedName>
        <fullName evidence="1">Uncharacterized protein</fullName>
    </submittedName>
</protein>
<accession>D5EI57</accession>
<proteinExistence type="predicted"/>
<sequence>MLWDLLQQNQIEKNRRELDDARREQTKSWEVNYDIQEQISKLSLVTQAVWSFLKEKYNLDEIDLMNRIEELDMLDGVKDGKVTAVAHSCLGCGKRISTKYKTCIYCDAPNHKFSPFTEINSKKTT</sequence>
<dbReference type="eggNOG" id="ENOG5033DAH">
    <property type="taxonomic scope" value="Bacteria"/>
</dbReference>
<gene>
    <name evidence="1" type="ordered locus">Caka_3084</name>
</gene>
<organism evidence="1 2">
    <name type="scientific">Coraliomargarita akajimensis (strain DSM 45221 / IAM 15411 / JCM 23193 / KCTC 12865 / 04OKA010-24)</name>
    <dbReference type="NCBI Taxonomy" id="583355"/>
    <lineage>
        <taxon>Bacteria</taxon>
        <taxon>Pseudomonadati</taxon>
        <taxon>Verrucomicrobiota</taxon>
        <taxon>Opitutia</taxon>
        <taxon>Puniceicoccales</taxon>
        <taxon>Coraliomargaritaceae</taxon>
        <taxon>Coraliomargarita</taxon>
    </lineage>
</organism>
<dbReference type="Proteomes" id="UP000000925">
    <property type="component" value="Chromosome"/>
</dbReference>
<dbReference type="RefSeq" id="WP_013044813.1">
    <property type="nucleotide sequence ID" value="NC_014008.1"/>
</dbReference>
<evidence type="ECO:0000313" key="1">
    <source>
        <dbReference type="EMBL" id="ADE56097.1"/>
    </source>
</evidence>
<reference evidence="1 2" key="1">
    <citation type="journal article" date="2010" name="Stand. Genomic Sci.">
        <title>Complete genome sequence of Coraliomargarita akajimensis type strain (04OKA010-24).</title>
        <authorList>
            <person name="Mavromatis K."/>
            <person name="Abt B."/>
            <person name="Brambilla E."/>
            <person name="Lapidus A."/>
            <person name="Copeland A."/>
            <person name="Deshpande S."/>
            <person name="Nolan M."/>
            <person name="Lucas S."/>
            <person name="Tice H."/>
            <person name="Cheng J.F."/>
            <person name="Han C."/>
            <person name="Detter J.C."/>
            <person name="Woyke T."/>
            <person name="Goodwin L."/>
            <person name="Pitluck S."/>
            <person name="Held B."/>
            <person name="Brettin T."/>
            <person name="Tapia R."/>
            <person name="Ivanova N."/>
            <person name="Mikhailova N."/>
            <person name="Pati A."/>
            <person name="Liolios K."/>
            <person name="Chen A."/>
            <person name="Palaniappan K."/>
            <person name="Land M."/>
            <person name="Hauser L."/>
            <person name="Chang Y.J."/>
            <person name="Jeffries C.D."/>
            <person name="Rohde M."/>
            <person name="Goker M."/>
            <person name="Bristow J."/>
            <person name="Eisen J.A."/>
            <person name="Markowitz V."/>
            <person name="Hugenholtz P."/>
            <person name="Klenk H.P."/>
            <person name="Kyrpides N.C."/>
        </authorList>
    </citation>
    <scope>NUCLEOTIDE SEQUENCE [LARGE SCALE GENOMIC DNA]</scope>
    <source>
        <strain evidence="2">DSM 45221 / IAM 15411 / JCM 23193 / KCTC 12865</strain>
    </source>
</reference>
<dbReference type="STRING" id="583355.Caka_3084"/>
<dbReference type="EMBL" id="CP001998">
    <property type="protein sequence ID" value="ADE56097.1"/>
    <property type="molecule type" value="Genomic_DNA"/>
</dbReference>
<name>D5EI57_CORAD</name>